<dbReference type="AlphaFoldDB" id="A0AA36HQE5"/>
<dbReference type="Gene3D" id="1.10.238.10">
    <property type="entry name" value="EF-hand"/>
    <property type="match status" value="1"/>
</dbReference>
<keyword evidence="2 7" id="KW-0812">Transmembrane</keyword>
<feature type="transmembrane region" description="Helical" evidence="7">
    <location>
        <begin position="236"/>
        <end position="255"/>
    </location>
</feature>
<organism evidence="9 10">
    <name type="scientific">Effrenium voratum</name>
    <dbReference type="NCBI Taxonomy" id="2562239"/>
    <lineage>
        <taxon>Eukaryota</taxon>
        <taxon>Sar</taxon>
        <taxon>Alveolata</taxon>
        <taxon>Dinophyceae</taxon>
        <taxon>Suessiales</taxon>
        <taxon>Symbiodiniaceae</taxon>
        <taxon>Effrenium</taxon>
    </lineage>
</organism>
<dbReference type="Gene3D" id="1.10.287.70">
    <property type="match status" value="1"/>
</dbReference>
<dbReference type="InterPro" id="IPR018247">
    <property type="entry name" value="EF_Hand_1_Ca_BS"/>
</dbReference>
<dbReference type="InterPro" id="IPR027359">
    <property type="entry name" value="Volt_channel_dom_sf"/>
</dbReference>
<feature type="compositionally biased region" description="Low complexity" evidence="6">
    <location>
        <begin position="106"/>
        <end position="115"/>
    </location>
</feature>
<dbReference type="SUPFAM" id="SSF81324">
    <property type="entry name" value="Voltage-gated potassium channels"/>
    <property type="match status" value="1"/>
</dbReference>
<evidence type="ECO:0000256" key="3">
    <source>
        <dbReference type="ARBA" id="ARBA00022837"/>
    </source>
</evidence>
<dbReference type="GO" id="GO:0005248">
    <property type="term" value="F:voltage-gated sodium channel activity"/>
    <property type="evidence" value="ECO:0007669"/>
    <property type="project" value="TreeGrafter"/>
</dbReference>
<evidence type="ECO:0000256" key="7">
    <source>
        <dbReference type="SAM" id="Phobius"/>
    </source>
</evidence>
<accession>A0AA36HQE5</accession>
<keyword evidence="5 7" id="KW-0472">Membrane</keyword>
<dbReference type="PANTHER" id="PTHR10037:SF62">
    <property type="entry name" value="SODIUM CHANNEL PROTEIN 60E"/>
    <property type="match status" value="1"/>
</dbReference>
<keyword evidence="4 7" id="KW-1133">Transmembrane helix</keyword>
<reference evidence="9" key="1">
    <citation type="submission" date="2023-08" db="EMBL/GenBank/DDBJ databases">
        <authorList>
            <person name="Chen Y."/>
            <person name="Shah S."/>
            <person name="Dougan E. K."/>
            <person name="Thang M."/>
            <person name="Chan C."/>
        </authorList>
    </citation>
    <scope>NUCLEOTIDE SEQUENCE</scope>
</reference>
<dbReference type="PANTHER" id="PTHR10037">
    <property type="entry name" value="VOLTAGE-GATED CATION CHANNEL CALCIUM AND SODIUM"/>
    <property type="match status" value="1"/>
</dbReference>
<dbReference type="PROSITE" id="PS00018">
    <property type="entry name" value="EF_HAND_1"/>
    <property type="match status" value="1"/>
</dbReference>
<dbReference type="Proteomes" id="UP001178507">
    <property type="component" value="Unassembled WGS sequence"/>
</dbReference>
<protein>
    <recommendedName>
        <fullName evidence="8">Ion transport domain-containing protein</fullName>
    </recommendedName>
</protein>
<sequence>MRAMEEEEMVEAPHPSRREDLWTPFLAVADGPAPPPEGPVESGLEELLRAQQQDLLKRLDAQDEVLRRLQHLMLTRLASPFDSTGTACPAAHVQTSTSAPLPPLAPAHAPLASPPGQVRTSKHSSPLSLTSDQEKVFHTFTEADLALRHQAAKVDGEISRELFASTGDHTATGTAKGLKSRSKTTMRGSSWVRKVVSAPAFDMFFAVIVITNSIFIGVEVEMSLSTLNPEPVGLQILQIVYTVLFAFELGMRVWAFGFGFFCGSDWIWAWLDALIVSTSLAELAVDFINKVRSAGGDLDSSAMGSFTGFKAFRLIRITRLLKTLRVVRIFRFVMALRTLVTSIVFTLRSLFWALTLLGLIIYVFSVLIAQAVNNYIADPLSPALGADELEYAQKYFSSLPVTMLSLFMSISGGVSWEELVSPLQAISVLWVFVLLFYVSFTYFAVLNVVTGVFCQSAIDSAQNDHANVVHAMLANKEAHVEKIKALFSKLGADKTGVITYAMFEEGINSPAVAEYFETLGLDVWDAWSFFKLLDLDKGGAVEIEEFFKGCMRLRGQARGVDVGKLLHDQSWLIKNTGHFQAYMEHKMKNLTDMMSAFTGIPCDSWGRTVSN</sequence>
<dbReference type="EMBL" id="CAUJNA010000191">
    <property type="protein sequence ID" value="CAJ1373388.1"/>
    <property type="molecule type" value="Genomic_DNA"/>
</dbReference>
<comment type="subcellular location">
    <subcellularLocation>
        <location evidence="1">Membrane</location>
        <topology evidence="1">Multi-pass membrane protein</topology>
    </subcellularLocation>
</comment>
<dbReference type="InterPro" id="IPR011992">
    <property type="entry name" value="EF-hand-dom_pair"/>
</dbReference>
<evidence type="ECO:0000313" key="9">
    <source>
        <dbReference type="EMBL" id="CAJ1373388.1"/>
    </source>
</evidence>
<evidence type="ECO:0000256" key="5">
    <source>
        <dbReference type="ARBA" id="ARBA00023136"/>
    </source>
</evidence>
<evidence type="ECO:0000256" key="1">
    <source>
        <dbReference type="ARBA" id="ARBA00004141"/>
    </source>
</evidence>
<evidence type="ECO:0000259" key="8">
    <source>
        <dbReference type="Pfam" id="PF00520"/>
    </source>
</evidence>
<dbReference type="InterPro" id="IPR005821">
    <property type="entry name" value="Ion_trans_dom"/>
</dbReference>
<keyword evidence="10" id="KW-1185">Reference proteome</keyword>
<feature type="transmembrane region" description="Helical" evidence="7">
    <location>
        <begin position="428"/>
        <end position="453"/>
    </location>
</feature>
<dbReference type="Gene3D" id="1.20.120.350">
    <property type="entry name" value="Voltage-gated potassium channels. Chain C"/>
    <property type="match status" value="1"/>
</dbReference>
<comment type="caution">
    <text evidence="9">The sequence shown here is derived from an EMBL/GenBank/DDBJ whole genome shotgun (WGS) entry which is preliminary data.</text>
</comment>
<evidence type="ECO:0000256" key="4">
    <source>
        <dbReference type="ARBA" id="ARBA00022989"/>
    </source>
</evidence>
<name>A0AA36HQE5_9DINO</name>
<dbReference type="GO" id="GO:0001518">
    <property type="term" value="C:voltage-gated sodium channel complex"/>
    <property type="evidence" value="ECO:0007669"/>
    <property type="project" value="TreeGrafter"/>
</dbReference>
<feature type="region of interest" description="Disordered" evidence="6">
    <location>
        <begin position="86"/>
        <end position="130"/>
    </location>
</feature>
<dbReference type="Pfam" id="PF00520">
    <property type="entry name" value="Ion_trans"/>
    <property type="match status" value="1"/>
</dbReference>
<proteinExistence type="predicted"/>
<feature type="transmembrane region" description="Helical" evidence="7">
    <location>
        <begin position="354"/>
        <end position="376"/>
    </location>
</feature>
<evidence type="ECO:0000313" key="10">
    <source>
        <dbReference type="Proteomes" id="UP001178507"/>
    </source>
</evidence>
<dbReference type="SUPFAM" id="SSF47473">
    <property type="entry name" value="EF-hand"/>
    <property type="match status" value="1"/>
</dbReference>
<dbReference type="InterPro" id="IPR043203">
    <property type="entry name" value="VGCC_Ca_Na"/>
</dbReference>
<evidence type="ECO:0000256" key="2">
    <source>
        <dbReference type="ARBA" id="ARBA00022692"/>
    </source>
</evidence>
<keyword evidence="3" id="KW-0106">Calcium</keyword>
<feature type="domain" description="Ion transport" evidence="8">
    <location>
        <begin position="199"/>
        <end position="453"/>
    </location>
</feature>
<evidence type="ECO:0000256" key="6">
    <source>
        <dbReference type="SAM" id="MobiDB-lite"/>
    </source>
</evidence>
<feature type="transmembrane region" description="Helical" evidence="7">
    <location>
        <begin position="195"/>
        <end position="216"/>
    </location>
</feature>
<gene>
    <name evidence="9" type="ORF">EVOR1521_LOCUS3220</name>
</gene>